<sequence length="463" mass="49296">MGIEAGIMVPHPPLIIPEVGKGGEKTISKTAAAYERAASFIAGAAPETLVVISPHAAVYRDYFHVSPGARASGSFANFGAPRAAVSVDYDAEFVSGLETLAEAGGLPAGTLGERLGELDHATLVPLYFLEKTCGAIKAKVVRVAISGLPLTEHYRLGMLIKETAERLRRRTAIIASGDLSHRLKEDGPYGFNPEGPRYDALVIDVMGRGAFGELFDFSEGFCESAGECGHRSFVVMAGAFDGTAVKAEPLSYEGPFGVGYGTCLFRAAGPDESRRFLTEFADRERARLAALKEKEDAYVRLARAAVETYVTSGKKIAVPAGLPAEMLSRRAGTFVSLKKDGRLRGCIGTIAAASPSVAAEIINNAISAASSDPRFAPVEREELPQLVYSVDVLGETEKIGSAAELDVKRYGVIVTRGGRRGLLLPNLEGVDSVEEQISIAKEKAGIGKGEKAELERFEVVRHH</sequence>
<dbReference type="AlphaFoldDB" id="A0AAW5K4N7"/>
<dbReference type="Pfam" id="PF01871">
    <property type="entry name" value="AMMECR1"/>
    <property type="match status" value="1"/>
</dbReference>
<dbReference type="InterPro" id="IPR027623">
    <property type="entry name" value="AmmeMemoSam_A"/>
</dbReference>
<organism evidence="2 3">
    <name type="scientific">Cloacibacillus evryensis</name>
    <dbReference type="NCBI Taxonomy" id="508460"/>
    <lineage>
        <taxon>Bacteria</taxon>
        <taxon>Thermotogati</taxon>
        <taxon>Synergistota</taxon>
        <taxon>Synergistia</taxon>
        <taxon>Synergistales</taxon>
        <taxon>Synergistaceae</taxon>
        <taxon>Cloacibacillus</taxon>
    </lineage>
</organism>
<reference evidence="2 3" key="1">
    <citation type="submission" date="2022-06" db="EMBL/GenBank/DDBJ databases">
        <title>Isolation of gut microbiota from human fecal samples.</title>
        <authorList>
            <person name="Pamer E.G."/>
            <person name="Barat B."/>
            <person name="Waligurski E."/>
            <person name="Medina S."/>
            <person name="Paddock L."/>
            <person name="Mostad J."/>
        </authorList>
    </citation>
    <scope>NUCLEOTIDE SEQUENCE [LARGE SCALE GENOMIC DNA]</scope>
    <source>
        <strain evidence="2 3">DFI.9.90</strain>
    </source>
</reference>
<dbReference type="SUPFAM" id="SSF143447">
    <property type="entry name" value="AMMECR1-like"/>
    <property type="match status" value="1"/>
</dbReference>
<accession>A0AAW5K4N7</accession>
<dbReference type="Pfam" id="PF02900">
    <property type="entry name" value="LigB"/>
    <property type="match status" value="1"/>
</dbReference>
<dbReference type="SUPFAM" id="SSF53213">
    <property type="entry name" value="LigB-like"/>
    <property type="match status" value="1"/>
</dbReference>
<evidence type="ECO:0000313" key="2">
    <source>
        <dbReference type="EMBL" id="MCQ4814114.1"/>
    </source>
</evidence>
<evidence type="ECO:0000259" key="1">
    <source>
        <dbReference type="PROSITE" id="PS51112"/>
    </source>
</evidence>
<dbReference type="PANTHER" id="PTHR13016">
    <property type="entry name" value="AMMECR1 HOMOLOG"/>
    <property type="match status" value="1"/>
</dbReference>
<name>A0AAW5K4N7_9BACT</name>
<dbReference type="CDD" id="cd07951">
    <property type="entry name" value="ED_3B_N_AMMECR1"/>
    <property type="match status" value="1"/>
</dbReference>
<dbReference type="Gene3D" id="3.30.700.20">
    <property type="entry name" value="Hypothetical protein ph0010, domain 1"/>
    <property type="match status" value="1"/>
</dbReference>
<dbReference type="InterPro" id="IPR027485">
    <property type="entry name" value="AMMECR1_N"/>
</dbReference>
<dbReference type="InterPro" id="IPR002733">
    <property type="entry name" value="AMMECR1_domain"/>
</dbReference>
<dbReference type="InterPro" id="IPR036071">
    <property type="entry name" value="AMMECR1_dom_sf"/>
</dbReference>
<dbReference type="InterPro" id="IPR004183">
    <property type="entry name" value="Xdiol_dOase_suB"/>
</dbReference>
<dbReference type="GO" id="GO:0008198">
    <property type="term" value="F:ferrous iron binding"/>
    <property type="evidence" value="ECO:0007669"/>
    <property type="project" value="InterPro"/>
</dbReference>
<evidence type="ECO:0000313" key="3">
    <source>
        <dbReference type="Proteomes" id="UP001205919"/>
    </source>
</evidence>
<dbReference type="PROSITE" id="PS51112">
    <property type="entry name" value="AMMECR1"/>
    <property type="match status" value="1"/>
</dbReference>
<feature type="domain" description="AMMECR1" evidence="1">
    <location>
        <begin position="293"/>
        <end position="463"/>
    </location>
</feature>
<protein>
    <submittedName>
        <fullName evidence="2">AmmeMemoRadiSam system protein A</fullName>
    </submittedName>
</protein>
<dbReference type="InterPro" id="IPR023473">
    <property type="entry name" value="AMMECR1"/>
</dbReference>
<dbReference type="EMBL" id="JANFYT010000011">
    <property type="protein sequence ID" value="MCQ4814114.1"/>
    <property type="molecule type" value="Genomic_DNA"/>
</dbReference>
<dbReference type="RefSeq" id="WP_256181773.1">
    <property type="nucleotide sequence ID" value="NZ_JANFYF010000010.1"/>
</dbReference>
<comment type="caution">
    <text evidence="2">The sequence shown here is derived from an EMBL/GenBank/DDBJ whole genome shotgun (WGS) entry which is preliminary data.</text>
</comment>
<proteinExistence type="predicted"/>
<dbReference type="NCBIfam" id="TIGR04335">
    <property type="entry name" value="AmmeMemoSam_A"/>
    <property type="match status" value="1"/>
</dbReference>
<gene>
    <name evidence="2" type="primary">amrA</name>
    <name evidence="2" type="ORF">NE630_06675</name>
</gene>
<dbReference type="Gene3D" id="3.40.830.10">
    <property type="entry name" value="LigB-like"/>
    <property type="match status" value="1"/>
</dbReference>
<dbReference type="PANTHER" id="PTHR13016:SF0">
    <property type="entry name" value="AMME SYNDROME CANDIDATE GENE 1 PROTEIN"/>
    <property type="match status" value="1"/>
</dbReference>
<dbReference type="GO" id="GO:0016702">
    <property type="term" value="F:oxidoreductase activity, acting on single donors with incorporation of molecular oxygen, incorporation of two atoms of oxygen"/>
    <property type="evidence" value="ECO:0007669"/>
    <property type="project" value="UniProtKB-ARBA"/>
</dbReference>
<dbReference type="Proteomes" id="UP001205919">
    <property type="component" value="Unassembled WGS sequence"/>
</dbReference>
<keyword evidence="3" id="KW-1185">Reference proteome</keyword>